<protein>
    <recommendedName>
        <fullName evidence="4">DUF3618 domain-containing protein</fullName>
    </recommendedName>
</protein>
<dbReference type="AlphaFoldDB" id="A0A255GZ36"/>
<evidence type="ECO:0000256" key="1">
    <source>
        <dbReference type="SAM" id="Phobius"/>
    </source>
</evidence>
<proteinExistence type="predicted"/>
<gene>
    <name evidence="2" type="ORF">CGZ93_11585</name>
</gene>
<dbReference type="Pfam" id="PF12277">
    <property type="entry name" value="DUF3618"/>
    <property type="match status" value="1"/>
</dbReference>
<accession>A0A255GZ36</accession>
<evidence type="ECO:0000313" key="3">
    <source>
        <dbReference type="Proteomes" id="UP000216311"/>
    </source>
</evidence>
<dbReference type="OrthoDB" id="3728653at2"/>
<dbReference type="EMBL" id="NMVQ01000023">
    <property type="protein sequence ID" value="OYO20861.1"/>
    <property type="molecule type" value="Genomic_DNA"/>
</dbReference>
<keyword evidence="3" id="KW-1185">Reference proteome</keyword>
<dbReference type="RefSeq" id="WP_094364288.1">
    <property type="nucleotide sequence ID" value="NZ_NMVQ01000023.1"/>
</dbReference>
<keyword evidence="1" id="KW-1133">Transmembrane helix</keyword>
<organism evidence="2 3">
    <name type="scientific">Enemella dayhoffiae</name>
    <dbReference type="NCBI Taxonomy" id="2016507"/>
    <lineage>
        <taxon>Bacteria</taxon>
        <taxon>Bacillati</taxon>
        <taxon>Actinomycetota</taxon>
        <taxon>Actinomycetes</taxon>
        <taxon>Propionibacteriales</taxon>
        <taxon>Propionibacteriaceae</taxon>
        <taxon>Enemella</taxon>
    </lineage>
</organism>
<evidence type="ECO:0008006" key="4">
    <source>
        <dbReference type="Google" id="ProtNLM"/>
    </source>
</evidence>
<name>A0A255GZ36_9ACTN</name>
<evidence type="ECO:0000313" key="2">
    <source>
        <dbReference type="EMBL" id="OYO20861.1"/>
    </source>
</evidence>
<dbReference type="InterPro" id="IPR022062">
    <property type="entry name" value="DUF3618"/>
</dbReference>
<dbReference type="Proteomes" id="UP000216311">
    <property type="component" value="Unassembled WGS sequence"/>
</dbReference>
<comment type="caution">
    <text evidence="2">The sequence shown here is derived from an EMBL/GenBank/DDBJ whole genome shotgun (WGS) entry which is preliminary data.</text>
</comment>
<feature type="transmembrane region" description="Helical" evidence="1">
    <location>
        <begin position="74"/>
        <end position="95"/>
    </location>
</feature>
<reference evidence="2 3" key="1">
    <citation type="submission" date="2017-07" db="EMBL/GenBank/DDBJ databases">
        <title>Draft whole genome sequences of clinical Proprionibacteriaceae strains.</title>
        <authorList>
            <person name="Bernier A.-M."/>
            <person name="Bernard K."/>
            <person name="Domingo M.-C."/>
        </authorList>
    </citation>
    <scope>NUCLEOTIDE SEQUENCE [LARGE SCALE GENOMIC DNA]</scope>
    <source>
        <strain evidence="2 3">NML 130396</strain>
    </source>
</reference>
<keyword evidence="1" id="KW-0812">Transmembrane</keyword>
<keyword evidence="1" id="KW-0472">Membrane</keyword>
<sequence length="104" mass="11644">MADQNSRSRSQIEADLAAARARLSANLEHMIDQVHPTNIKRRQVQEFKSFAQGEYDNARQQFKTRTGEWRLDRIAAVGGAVVGFVVFVSVLRAVVRKSKQAGDS</sequence>